<proteinExistence type="predicted"/>
<evidence type="ECO:0000313" key="5">
    <source>
        <dbReference type="EMBL" id="SUI44141.1"/>
    </source>
</evidence>
<dbReference type="GO" id="GO:0016616">
    <property type="term" value="F:oxidoreductase activity, acting on the CH-OH group of donors, NAD or NADP as acceptor"/>
    <property type="evidence" value="ECO:0007669"/>
    <property type="project" value="InterPro"/>
</dbReference>
<organism evidence="5 6">
    <name type="scientific">Serratia marcescens</name>
    <dbReference type="NCBI Taxonomy" id="615"/>
    <lineage>
        <taxon>Bacteria</taxon>
        <taxon>Pseudomonadati</taxon>
        <taxon>Pseudomonadota</taxon>
        <taxon>Gammaproteobacteria</taxon>
        <taxon>Enterobacterales</taxon>
        <taxon>Yersiniaceae</taxon>
        <taxon>Serratia</taxon>
    </lineage>
</organism>
<dbReference type="Gene3D" id="3.90.180.10">
    <property type="entry name" value="Medium-chain alcohol dehydrogenases, catalytic domain"/>
    <property type="match status" value="1"/>
</dbReference>
<evidence type="ECO:0000313" key="6">
    <source>
        <dbReference type="Proteomes" id="UP000254765"/>
    </source>
</evidence>
<keyword evidence="2" id="KW-0862">Zinc</keyword>
<dbReference type="Proteomes" id="UP000254765">
    <property type="component" value="Unassembled WGS sequence"/>
</dbReference>
<protein>
    <submittedName>
        <fullName evidence="5">Uncharacterized zinc-type alcohol dehydrogenase-like protein YahK</fullName>
        <ecNumber evidence="5">1.-.-.-</ecNumber>
    </submittedName>
</protein>
<gene>
    <name evidence="5" type="primary">yahK_2</name>
    <name evidence="5" type="ORF">NCTC10211_01631</name>
</gene>
<dbReference type="GO" id="GO:0046872">
    <property type="term" value="F:metal ion binding"/>
    <property type="evidence" value="ECO:0007669"/>
    <property type="project" value="UniProtKB-KW"/>
</dbReference>
<evidence type="ECO:0000256" key="2">
    <source>
        <dbReference type="ARBA" id="ARBA00022833"/>
    </source>
</evidence>
<keyword evidence="1" id="KW-0479">Metal-binding</keyword>
<dbReference type="AlphaFoldDB" id="A0A379YED4"/>
<dbReference type="InterPro" id="IPR013154">
    <property type="entry name" value="ADH-like_N"/>
</dbReference>
<feature type="domain" description="Alcohol dehydrogenase-like N-terminal" evidence="4">
    <location>
        <begin position="28"/>
        <end position="75"/>
    </location>
</feature>
<evidence type="ECO:0000256" key="1">
    <source>
        <dbReference type="ARBA" id="ARBA00022723"/>
    </source>
</evidence>
<name>A0A379YED4_SERMA</name>
<dbReference type="InterPro" id="IPR047109">
    <property type="entry name" value="CAD-like"/>
</dbReference>
<evidence type="ECO:0000259" key="4">
    <source>
        <dbReference type="Pfam" id="PF08240"/>
    </source>
</evidence>
<evidence type="ECO:0000256" key="3">
    <source>
        <dbReference type="ARBA" id="ARBA00023002"/>
    </source>
</evidence>
<dbReference type="EC" id="1.-.-.-" evidence="5"/>
<dbReference type="Pfam" id="PF08240">
    <property type="entry name" value="ADH_N"/>
    <property type="match status" value="1"/>
</dbReference>
<accession>A0A379YED4</accession>
<keyword evidence="3 5" id="KW-0560">Oxidoreductase</keyword>
<dbReference type="PANTHER" id="PTHR42683">
    <property type="entry name" value="ALDEHYDE REDUCTASE"/>
    <property type="match status" value="1"/>
</dbReference>
<dbReference type="EMBL" id="UGYK01000002">
    <property type="protein sequence ID" value="SUI44141.1"/>
    <property type="molecule type" value="Genomic_DNA"/>
</dbReference>
<dbReference type="InterPro" id="IPR011032">
    <property type="entry name" value="GroES-like_sf"/>
</dbReference>
<sequence>MNITHAYAAHDAKSALVPFDYQPRALRDHDVQIQVLFCGVCHSDLHQARNEWSNTIYPVVPGHEIVGRVSAVGDHGLALPGQRSGRRRLHGGFLPQLPELR</sequence>
<reference evidence="5 6" key="1">
    <citation type="submission" date="2018-06" db="EMBL/GenBank/DDBJ databases">
        <authorList>
            <consortium name="Pathogen Informatics"/>
            <person name="Doyle S."/>
        </authorList>
    </citation>
    <scope>NUCLEOTIDE SEQUENCE [LARGE SCALE GENOMIC DNA]</scope>
    <source>
        <strain evidence="5 6">NCTC10211</strain>
    </source>
</reference>
<dbReference type="SUPFAM" id="SSF50129">
    <property type="entry name" value="GroES-like"/>
    <property type="match status" value="1"/>
</dbReference>